<dbReference type="CDD" id="cd00109">
    <property type="entry name" value="Kunitz-type"/>
    <property type="match status" value="2"/>
</dbReference>
<protein>
    <submittedName>
        <fullName evidence="7">EGF-like domain-containing protein</fullName>
    </submittedName>
</protein>
<dbReference type="PANTHER" id="PTHR46676:SF1">
    <property type="entry name" value="PROTEIN AMBP"/>
    <property type="match status" value="1"/>
</dbReference>
<dbReference type="InterPro" id="IPR036880">
    <property type="entry name" value="Kunitz_BPTI_sf"/>
</dbReference>
<keyword evidence="3" id="KW-1015">Disulfide bond</keyword>
<evidence type="ECO:0000313" key="7">
    <source>
        <dbReference type="WBParaSite" id="MCU_011743-RB"/>
    </source>
</evidence>
<dbReference type="InterPro" id="IPR000742">
    <property type="entry name" value="EGF"/>
</dbReference>
<dbReference type="InterPro" id="IPR020901">
    <property type="entry name" value="Prtase_inh_Kunz-CS"/>
</dbReference>
<feature type="domain" description="BPTI/Kunitz inhibitor" evidence="6">
    <location>
        <begin position="501"/>
        <end position="551"/>
    </location>
</feature>
<evidence type="ECO:0000259" key="6">
    <source>
        <dbReference type="PROSITE" id="PS50279"/>
    </source>
</evidence>
<dbReference type="AlphaFoldDB" id="A0A5K3FY90"/>
<dbReference type="PRINTS" id="PR00759">
    <property type="entry name" value="BASICPTASE"/>
</dbReference>
<evidence type="ECO:0000256" key="5">
    <source>
        <dbReference type="SAM" id="MobiDB-lite"/>
    </source>
</evidence>
<dbReference type="PROSITE" id="PS50279">
    <property type="entry name" value="BPTI_KUNITZ_2"/>
    <property type="match status" value="2"/>
</dbReference>
<dbReference type="Gene3D" id="2.40.155.10">
    <property type="entry name" value="Green fluorescent protein"/>
    <property type="match status" value="1"/>
</dbReference>
<dbReference type="PROSITE" id="PS00280">
    <property type="entry name" value="BPTI_KUNITZ_1"/>
    <property type="match status" value="1"/>
</dbReference>
<feature type="region of interest" description="Disordered" evidence="5">
    <location>
        <begin position="17"/>
        <end position="71"/>
    </location>
</feature>
<accession>A0A5K3FY90</accession>
<dbReference type="Pfam" id="PF00014">
    <property type="entry name" value="Kunitz_BPTI"/>
    <property type="match status" value="2"/>
</dbReference>
<proteinExistence type="predicted"/>
<dbReference type="InterPro" id="IPR002223">
    <property type="entry name" value="Kunitz_BPTI"/>
</dbReference>
<feature type="domain" description="BPTI/Kunitz inhibitor" evidence="6">
    <location>
        <begin position="434"/>
        <end position="484"/>
    </location>
</feature>
<dbReference type="InterPro" id="IPR029856">
    <property type="entry name" value="AMBP"/>
</dbReference>
<dbReference type="FunFam" id="4.10.410.10:FF:000020">
    <property type="entry name" value="Collagen, type VI, alpha 3"/>
    <property type="match status" value="2"/>
</dbReference>
<keyword evidence="1" id="KW-0646">Protease inhibitor</keyword>
<reference evidence="7" key="1">
    <citation type="submission" date="2019-11" db="UniProtKB">
        <authorList>
            <consortium name="WormBaseParasite"/>
        </authorList>
    </citation>
    <scope>IDENTIFICATION</scope>
</reference>
<keyword evidence="4" id="KW-0325">Glycoprotein</keyword>
<organism evidence="7">
    <name type="scientific">Mesocestoides corti</name>
    <name type="common">Flatworm</name>
    <dbReference type="NCBI Taxonomy" id="53468"/>
    <lineage>
        <taxon>Eukaryota</taxon>
        <taxon>Metazoa</taxon>
        <taxon>Spiralia</taxon>
        <taxon>Lophotrochozoa</taxon>
        <taxon>Platyhelminthes</taxon>
        <taxon>Cestoda</taxon>
        <taxon>Eucestoda</taxon>
        <taxon>Cyclophyllidea</taxon>
        <taxon>Mesocestoididae</taxon>
        <taxon>Mesocestoides</taxon>
    </lineage>
</organism>
<dbReference type="InterPro" id="IPR009017">
    <property type="entry name" value="GFP"/>
</dbReference>
<name>A0A5K3FY90_MESCO</name>
<feature type="compositionally biased region" description="Polar residues" evidence="5">
    <location>
        <begin position="17"/>
        <end position="29"/>
    </location>
</feature>
<evidence type="ECO:0000256" key="3">
    <source>
        <dbReference type="ARBA" id="ARBA00023157"/>
    </source>
</evidence>
<dbReference type="SUPFAM" id="SSF57362">
    <property type="entry name" value="BPTI-like"/>
    <property type="match status" value="2"/>
</dbReference>
<dbReference type="SMART" id="SM00181">
    <property type="entry name" value="EGF"/>
    <property type="match status" value="6"/>
</dbReference>
<feature type="compositionally biased region" description="Polar residues" evidence="5">
    <location>
        <begin position="49"/>
        <end position="59"/>
    </location>
</feature>
<keyword evidence="2" id="KW-0677">Repeat</keyword>
<dbReference type="WBParaSite" id="MCU_011743-RB">
    <property type="protein sequence ID" value="MCU_011743-RB"/>
    <property type="gene ID" value="MCU_011743"/>
</dbReference>
<dbReference type="SMART" id="SM00131">
    <property type="entry name" value="KU"/>
    <property type="match status" value="2"/>
</dbReference>
<dbReference type="Gene3D" id="4.10.410.10">
    <property type="entry name" value="Pancreatic trypsin inhibitor Kunitz domain"/>
    <property type="match status" value="2"/>
</dbReference>
<evidence type="ECO:0000256" key="1">
    <source>
        <dbReference type="ARBA" id="ARBA00022690"/>
    </source>
</evidence>
<evidence type="ECO:0000256" key="4">
    <source>
        <dbReference type="ARBA" id="ARBA00023180"/>
    </source>
</evidence>
<sequence>MATEDFLQMSSRFCENAESTEGSLSSVTEPSPIYVPSPSVETDVEAQVATDTTINQTGSYGDKTSENRRPIVSPERQFERCDNRACKTTMADCFKFDGQNCCVCPPAYYGGGAEGCWSIVPERPRRIYLDGQMQLNLEGPGRDPIVLFTFLDTEVKKDESILLQSGVHDVPQNFQSIHIMSPIFQFLNSFLAFPSQQCMNTDLMASRIFNVFSLASGFSTPFNFTFRLQVTDHGNLVVRGALLRQSSTEDTYRGSITIEVFPEGDFTPLTSTLVGTDGIFQSDEKHSRLIIYEKRCAGRLDFEPQVYTFKTGENKTVTVQVYGSGNALVEDGACILAENSLMAKGKKFFVKMDTQGYCREDCRSGSGCSFYCVDMPALYANTPGSCDCVICEQENEVCVPEGSSHSCKCKEGFKRNENGVCQEDRIQLRIDSVCQLHLDAGPCRGRMIRYGFDSQIGRCREFTYGGCLGNANNFETLAECEARCGTASSGAKSEDENDDVCQQPIIRGPCRASLSRFAYNPSTGNCEAFSYGGCRGNRNNFETKEECERRCLVAFANPCTTVRCGYNAHCVNGTCHCNEGYDGDARYECRPVYADRCADVRCGYNARCSDGVCVCEAGFEGDPYSHCRQIPDRCANVRCGYNARCSDGVCVCEDGFEGDPNIQCNRVADRCYNVRCGRYARCFDGVCYCESGYEGDPNYGCFPPNTDPCVNVRCGYNARCQNGTCYCEPGYDGDPNYECRLVGSG</sequence>
<evidence type="ECO:0000256" key="2">
    <source>
        <dbReference type="ARBA" id="ARBA00022737"/>
    </source>
</evidence>
<dbReference type="PANTHER" id="PTHR46676">
    <property type="entry name" value="PROTEIN AMBP"/>
    <property type="match status" value="1"/>
</dbReference>
<dbReference type="GO" id="GO:0004867">
    <property type="term" value="F:serine-type endopeptidase inhibitor activity"/>
    <property type="evidence" value="ECO:0007669"/>
    <property type="project" value="InterPro"/>
</dbReference>